<accession>A0ABW3JPS4</accession>
<comment type="caution">
    <text evidence="2">The sequence shown here is derived from an EMBL/GenBank/DDBJ whole genome shotgun (WGS) entry which is preliminary data.</text>
</comment>
<gene>
    <name evidence="2" type="ORF">ACFQ1U_02595</name>
</gene>
<feature type="chain" id="PRO_5047265827" evidence="1">
    <location>
        <begin position="25"/>
        <end position="233"/>
    </location>
</feature>
<evidence type="ECO:0000256" key="1">
    <source>
        <dbReference type="SAM" id="SignalP"/>
    </source>
</evidence>
<organism evidence="2 3">
    <name type="scientific">Tenacibaculum geojense</name>
    <dbReference type="NCBI Taxonomy" id="915352"/>
    <lineage>
        <taxon>Bacteria</taxon>
        <taxon>Pseudomonadati</taxon>
        <taxon>Bacteroidota</taxon>
        <taxon>Flavobacteriia</taxon>
        <taxon>Flavobacteriales</taxon>
        <taxon>Flavobacteriaceae</taxon>
        <taxon>Tenacibaculum</taxon>
    </lineage>
</organism>
<protein>
    <submittedName>
        <fullName evidence="2">Toxin-antitoxin system YwqK family antitoxin</fullName>
    </submittedName>
</protein>
<feature type="signal peptide" evidence="1">
    <location>
        <begin position="1"/>
        <end position="24"/>
    </location>
</feature>
<keyword evidence="3" id="KW-1185">Reference proteome</keyword>
<dbReference type="EMBL" id="JBHTJR010000017">
    <property type="protein sequence ID" value="MFD0992081.1"/>
    <property type="molecule type" value="Genomic_DNA"/>
</dbReference>
<dbReference type="SUPFAM" id="SSF82185">
    <property type="entry name" value="Histone H3 K4-specific methyltransferase SET7/9 N-terminal domain"/>
    <property type="match status" value="2"/>
</dbReference>
<evidence type="ECO:0000313" key="2">
    <source>
        <dbReference type="EMBL" id="MFD0992081.1"/>
    </source>
</evidence>
<dbReference type="PANTHER" id="PTHR33706:SF1">
    <property type="entry name" value="TPR REPEAT PROTEIN"/>
    <property type="match status" value="1"/>
</dbReference>
<sequence>MIKIRRQFLAITIASLFLSVAIKAQEVNQLDANGKRTGVWRKYYENGKLRYQGQFKNGKEIGVFEFYAPHSSYPSIIKEFSENSDTAVVKFYEKTRLKTIGKMIGKNREGKWTYYFSDGTKIFSEENYINGKLNGILKNYYANGNLTEETFYKNGQKNGLSKIYTEKGILIEEVLYENGKLNGAAKYFDLKGNLKEKGMYKDGAREGKWEFYVDGELSDKPKERKTHSIKKKQ</sequence>
<dbReference type="InterPro" id="IPR011652">
    <property type="entry name" value="MORN_2"/>
</dbReference>
<dbReference type="Proteomes" id="UP001597062">
    <property type="component" value="Unassembled WGS sequence"/>
</dbReference>
<reference evidence="3" key="1">
    <citation type="journal article" date="2019" name="Int. J. Syst. Evol. Microbiol.">
        <title>The Global Catalogue of Microorganisms (GCM) 10K type strain sequencing project: providing services to taxonomists for standard genome sequencing and annotation.</title>
        <authorList>
            <consortium name="The Broad Institute Genomics Platform"/>
            <consortium name="The Broad Institute Genome Sequencing Center for Infectious Disease"/>
            <person name="Wu L."/>
            <person name="Ma J."/>
        </authorList>
    </citation>
    <scope>NUCLEOTIDE SEQUENCE [LARGE SCALE GENOMIC DNA]</scope>
    <source>
        <strain evidence="3">CCUG 60527</strain>
    </source>
</reference>
<dbReference type="PANTHER" id="PTHR33706">
    <property type="entry name" value="MORN VARIANT REPEAT PROTEIN"/>
    <property type="match status" value="1"/>
</dbReference>
<keyword evidence="1" id="KW-0732">Signal</keyword>
<proteinExistence type="predicted"/>
<dbReference type="Pfam" id="PF07661">
    <property type="entry name" value="MORN_2"/>
    <property type="match status" value="4"/>
</dbReference>
<dbReference type="RefSeq" id="WP_386105009.1">
    <property type="nucleotide sequence ID" value="NZ_JBHTJR010000017.1"/>
</dbReference>
<dbReference type="Gene3D" id="3.90.930.1">
    <property type="match status" value="1"/>
</dbReference>
<name>A0ABW3JPS4_9FLAO</name>
<evidence type="ECO:0000313" key="3">
    <source>
        <dbReference type="Proteomes" id="UP001597062"/>
    </source>
</evidence>
<dbReference type="Gene3D" id="2.20.110.10">
    <property type="entry name" value="Histone H3 K4-specific methyltransferase SET7/9 N-terminal domain"/>
    <property type="match status" value="1"/>
</dbReference>